<dbReference type="RefSeq" id="XP_002736797.1">
    <property type="nucleotide sequence ID" value="XM_002736751.2"/>
</dbReference>
<comment type="similarity">
    <text evidence="2">Belongs to the janus family.</text>
</comment>
<accession>A0ABM0GT52</accession>
<evidence type="ECO:0000256" key="3">
    <source>
        <dbReference type="ARBA" id="ARBA00022782"/>
    </source>
</evidence>
<evidence type="ECO:0000256" key="4">
    <source>
        <dbReference type="ARBA" id="ARBA00022928"/>
    </source>
</evidence>
<keyword evidence="6" id="KW-1185">Reference proteome</keyword>
<dbReference type="SUPFAM" id="SSF143724">
    <property type="entry name" value="PHP14-like"/>
    <property type="match status" value="1"/>
</dbReference>
<keyword evidence="4" id="KW-0726">Sexual differentiation</keyword>
<evidence type="ECO:0000313" key="6">
    <source>
        <dbReference type="Proteomes" id="UP000694865"/>
    </source>
</evidence>
<proteinExistence type="inferred from homology"/>
<feature type="chain" id="PRO_5045982485" evidence="5">
    <location>
        <begin position="19"/>
        <end position="172"/>
    </location>
</feature>
<reference evidence="7" key="1">
    <citation type="submission" date="2025-08" db="UniProtKB">
        <authorList>
            <consortium name="RefSeq"/>
        </authorList>
    </citation>
    <scope>IDENTIFICATION</scope>
    <source>
        <tissue evidence="7">Testes</tissue>
    </source>
</reference>
<dbReference type="PANTHER" id="PTHR12258:SF5">
    <property type="entry name" value="BCDNA.GH02250-RELATED"/>
    <property type="match status" value="1"/>
</dbReference>
<evidence type="ECO:0000313" key="7">
    <source>
        <dbReference type="RefSeq" id="XP_002736797.1"/>
    </source>
</evidence>
<evidence type="ECO:0000256" key="2">
    <source>
        <dbReference type="ARBA" id="ARBA00010971"/>
    </source>
</evidence>
<feature type="signal peptide" evidence="5">
    <location>
        <begin position="1"/>
        <end position="18"/>
    </location>
</feature>
<organism evidence="6 7">
    <name type="scientific">Saccoglossus kowalevskii</name>
    <name type="common">Acorn worm</name>
    <dbReference type="NCBI Taxonomy" id="10224"/>
    <lineage>
        <taxon>Eukaryota</taxon>
        <taxon>Metazoa</taxon>
        <taxon>Hemichordata</taxon>
        <taxon>Enteropneusta</taxon>
        <taxon>Harrimaniidae</taxon>
        <taxon>Saccoglossus</taxon>
    </lineage>
</organism>
<protein>
    <submittedName>
        <fullName evidence="7">14 kDa phosphohistidine phosphatase-like</fullName>
    </submittedName>
</protein>
<dbReference type="InterPro" id="IPR007702">
    <property type="entry name" value="Janus"/>
</dbReference>
<name>A0ABM0GT52_SACKO</name>
<gene>
    <name evidence="7" type="primary">LOC100366766</name>
</gene>
<keyword evidence="3" id="KW-0221">Differentiation</keyword>
<dbReference type="Pfam" id="PF05005">
    <property type="entry name" value="Ocnus"/>
    <property type="match status" value="1"/>
</dbReference>
<evidence type="ECO:0000256" key="1">
    <source>
        <dbReference type="ARBA" id="ARBA00002508"/>
    </source>
</evidence>
<evidence type="ECO:0000256" key="5">
    <source>
        <dbReference type="SAM" id="SignalP"/>
    </source>
</evidence>
<comment type="function">
    <text evidence="1">JanA and janB regulate somatic sex differentiation.</text>
</comment>
<dbReference type="Gene3D" id="3.50.20.20">
    <property type="entry name" value="Janus/Ocnus"/>
    <property type="match status" value="1"/>
</dbReference>
<dbReference type="GeneID" id="100366766"/>
<sequence length="172" mass="19168">MNFRALLLVDVVFRSAVAVKFNSLPASVFGLPQLCNKPVLAKSTPRRWATSMSDDQKLAAVPEVDIDDNGRFKYILIEVHTDSGNSKHVVRGYGWAGFHADVYDKVVPGIEALGLDCECKGGGRIEHHQEEKKLLVYGYSIGYGKADHSITVDLLKRKYPDYESITFTNEGY</sequence>
<dbReference type="PANTHER" id="PTHR12258">
    <property type="entry name" value="JANUS-A/JANUS-B"/>
    <property type="match status" value="1"/>
</dbReference>
<dbReference type="InterPro" id="IPR038596">
    <property type="entry name" value="Janus_sf"/>
</dbReference>
<dbReference type="Proteomes" id="UP000694865">
    <property type="component" value="Unplaced"/>
</dbReference>
<keyword evidence="5" id="KW-0732">Signal</keyword>